<feature type="transmembrane region" description="Helical" evidence="1">
    <location>
        <begin position="6"/>
        <end position="23"/>
    </location>
</feature>
<evidence type="ECO:0000256" key="1">
    <source>
        <dbReference type="SAM" id="Phobius"/>
    </source>
</evidence>
<evidence type="ECO:0000313" key="3">
    <source>
        <dbReference type="Proteomes" id="UP000011863"/>
    </source>
</evidence>
<reference evidence="2 3" key="1">
    <citation type="journal article" date="2013" name="Int. J. Syst. Evol. Microbiol.">
        <title>Ilumatobacter nonamiense sp. nov. and Ilumatobacter coccineum sp. nov., isolated from seashore sand.</title>
        <authorList>
            <person name="Matsumoto A."/>
            <person name="Kasai H."/>
            <person name="Matsuo Y."/>
            <person name="Shizuri Y."/>
            <person name="Ichikawa N."/>
            <person name="Fujita N."/>
            <person name="Omura S."/>
            <person name="Takahashi Y."/>
        </authorList>
    </citation>
    <scope>NUCLEOTIDE SEQUENCE [LARGE SCALE GENOMIC DNA]</scope>
    <source>
        <strain evidence="3">NBRC 103263 / KCTC 29153 / YM16-304</strain>
    </source>
</reference>
<keyword evidence="1" id="KW-0812">Transmembrane</keyword>
<dbReference type="AlphaFoldDB" id="A0A6C7E7P2"/>
<dbReference type="OrthoDB" id="3429251at2"/>
<evidence type="ECO:0000313" key="2">
    <source>
        <dbReference type="EMBL" id="BAN03684.1"/>
    </source>
</evidence>
<dbReference type="Proteomes" id="UP000011863">
    <property type="component" value="Chromosome"/>
</dbReference>
<keyword evidence="1" id="KW-0472">Membrane</keyword>
<name>A0A6C7E7P2_ILUCY</name>
<evidence type="ECO:0008006" key="4">
    <source>
        <dbReference type="Google" id="ProtNLM"/>
    </source>
</evidence>
<dbReference type="RefSeq" id="WP_015442931.1">
    <property type="nucleotide sequence ID" value="NC_020520.1"/>
</dbReference>
<organism evidence="2 3">
    <name type="scientific">Ilumatobacter coccineus (strain NBRC 103263 / KCTC 29153 / YM16-304)</name>
    <dbReference type="NCBI Taxonomy" id="1313172"/>
    <lineage>
        <taxon>Bacteria</taxon>
        <taxon>Bacillati</taxon>
        <taxon>Actinomycetota</taxon>
        <taxon>Acidimicrobiia</taxon>
        <taxon>Acidimicrobiales</taxon>
        <taxon>Ilumatobacteraceae</taxon>
        <taxon>Ilumatobacter</taxon>
    </lineage>
</organism>
<sequence length="220" mass="24863">MDVVSLVTLAVLAAGLGVAFLIIRRARLRRVAAAVAMAARYGFQVDPSTKGPPELRFDLFERGKSKKVSFQFWRPGKHDSVFAYEYTTGSGDTAQTHRHTCALVSLPFAAPHTKIGPEGFWSKLGARLGRRDIEVESPRFNDLYRVDSDDERFAITMLDGRAIDWFLRGNAAHAVRFEFWGPWMLCITDRMDHEFFFGFHDWAVGIPGHLPEVLTSLYPI</sequence>
<dbReference type="EMBL" id="AP012057">
    <property type="protein sequence ID" value="BAN03684.1"/>
    <property type="molecule type" value="Genomic_DNA"/>
</dbReference>
<accession>A0A6C7E7P2</accession>
<proteinExistence type="predicted"/>
<keyword evidence="1" id="KW-1133">Transmembrane helix</keyword>
<gene>
    <name evidence="2" type="ORF">YM304_33700</name>
</gene>
<protein>
    <recommendedName>
        <fullName evidence="4">DUF3137 domain-containing protein</fullName>
    </recommendedName>
</protein>
<dbReference type="KEGG" id="aym:YM304_33700"/>
<keyword evidence="3" id="KW-1185">Reference proteome</keyword>